<dbReference type="InterPro" id="IPR037294">
    <property type="entry name" value="ABC_BtuC-like"/>
</dbReference>
<accession>A0A644ZDN2</accession>
<evidence type="ECO:0000256" key="6">
    <source>
        <dbReference type="ARBA" id="ARBA00022989"/>
    </source>
</evidence>
<feature type="transmembrane region" description="Helical" evidence="8">
    <location>
        <begin position="215"/>
        <end position="242"/>
    </location>
</feature>
<dbReference type="EMBL" id="VSSQ01008138">
    <property type="protein sequence ID" value="MPM38001.1"/>
    <property type="molecule type" value="Genomic_DNA"/>
</dbReference>
<evidence type="ECO:0000256" key="5">
    <source>
        <dbReference type="ARBA" id="ARBA00022692"/>
    </source>
</evidence>
<organism evidence="9">
    <name type="scientific">bioreactor metagenome</name>
    <dbReference type="NCBI Taxonomy" id="1076179"/>
    <lineage>
        <taxon>unclassified sequences</taxon>
        <taxon>metagenomes</taxon>
        <taxon>ecological metagenomes</taxon>
    </lineage>
</organism>
<evidence type="ECO:0000256" key="3">
    <source>
        <dbReference type="ARBA" id="ARBA00022448"/>
    </source>
</evidence>
<feature type="transmembrane region" description="Helical" evidence="8">
    <location>
        <begin position="39"/>
        <end position="60"/>
    </location>
</feature>
<feature type="transmembrane region" description="Helical" evidence="8">
    <location>
        <begin position="125"/>
        <end position="147"/>
    </location>
</feature>
<dbReference type="CDD" id="cd06550">
    <property type="entry name" value="TM_ABC_iron-siderophores_like"/>
    <property type="match status" value="1"/>
</dbReference>
<dbReference type="GO" id="GO:0022857">
    <property type="term" value="F:transmembrane transporter activity"/>
    <property type="evidence" value="ECO:0007669"/>
    <property type="project" value="InterPro"/>
</dbReference>
<evidence type="ECO:0000256" key="2">
    <source>
        <dbReference type="ARBA" id="ARBA00007935"/>
    </source>
</evidence>
<dbReference type="GO" id="GO:0005886">
    <property type="term" value="C:plasma membrane"/>
    <property type="evidence" value="ECO:0007669"/>
    <property type="project" value="UniProtKB-SubCell"/>
</dbReference>
<keyword evidence="4" id="KW-1003">Cell membrane</keyword>
<name>A0A644ZDN2_9ZZZZ</name>
<evidence type="ECO:0000313" key="9">
    <source>
        <dbReference type="EMBL" id="MPM38001.1"/>
    </source>
</evidence>
<feature type="transmembrane region" description="Helical" evidence="8">
    <location>
        <begin position="284"/>
        <end position="303"/>
    </location>
</feature>
<dbReference type="Pfam" id="PF01032">
    <property type="entry name" value="FecCD"/>
    <property type="match status" value="1"/>
</dbReference>
<reference evidence="9" key="1">
    <citation type="submission" date="2019-08" db="EMBL/GenBank/DDBJ databases">
        <authorList>
            <person name="Kucharzyk K."/>
            <person name="Murdoch R.W."/>
            <person name="Higgins S."/>
            <person name="Loffler F."/>
        </authorList>
    </citation>
    <scope>NUCLEOTIDE SEQUENCE</scope>
</reference>
<dbReference type="PANTHER" id="PTHR30472:SF70">
    <property type="entry name" value="MOLYBDATE IMPORT SYSTEM PERMEASE PROTEIN MOLB"/>
    <property type="match status" value="1"/>
</dbReference>
<dbReference type="InterPro" id="IPR000522">
    <property type="entry name" value="ABC_transptr_permease_BtuC"/>
</dbReference>
<evidence type="ECO:0000256" key="8">
    <source>
        <dbReference type="SAM" id="Phobius"/>
    </source>
</evidence>
<dbReference type="GO" id="GO:0033214">
    <property type="term" value="P:siderophore-iron import into cell"/>
    <property type="evidence" value="ECO:0007669"/>
    <property type="project" value="TreeGrafter"/>
</dbReference>
<feature type="transmembrane region" description="Helical" evidence="8">
    <location>
        <begin position="167"/>
        <end position="187"/>
    </location>
</feature>
<feature type="transmembrane region" description="Helical" evidence="8">
    <location>
        <begin position="93"/>
        <end position="113"/>
    </location>
</feature>
<feature type="transmembrane region" description="Helical" evidence="8">
    <location>
        <begin position="254"/>
        <end position="272"/>
    </location>
</feature>
<evidence type="ECO:0000256" key="4">
    <source>
        <dbReference type="ARBA" id="ARBA00022475"/>
    </source>
</evidence>
<sequence length="311" mass="33504">MGFSILLGRYPTPGLISLERLQTDTLAQKLVFNLRVPRILTALLLGASLAAAGGVFQMIFGNPLIEPGFLGVTQGASFGAALCIVFLGGSLWLIQVSAGFFGAMGLVLSYLLAKRVRYGGWVLRLILAGIAVSAFFSAGLGIIKIVADPLTQLQEVTFWLLGGLWRITWKQFFSILPIVLISLFVIWRMRWRVNLLSLSDETAFSLGVAPSRERVLLLIAGVAATSAVISVSGMVSWIGLIIPHIARRIFGADSRYMIPASILIGAIFAILCDDIGRTLLAGEIPLGILTSMIGAAIFAWLMIQQKAPMTK</sequence>
<dbReference type="AlphaFoldDB" id="A0A644ZDN2"/>
<protein>
    <submittedName>
        <fullName evidence="9">Putative ABC transporter permease protein</fullName>
    </submittedName>
</protein>
<evidence type="ECO:0000256" key="1">
    <source>
        <dbReference type="ARBA" id="ARBA00004651"/>
    </source>
</evidence>
<comment type="subcellular location">
    <subcellularLocation>
        <location evidence="1">Cell membrane</location>
        <topology evidence="1">Multi-pass membrane protein</topology>
    </subcellularLocation>
</comment>
<proteinExistence type="inferred from homology"/>
<keyword evidence="5 8" id="KW-0812">Transmembrane</keyword>
<dbReference type="PANTHER" id="PTHR30472">
    <property type="entry name" value="FERRIC ENTEROBACTIN TRANSPORT SYSTEM PERMEASE PROTEIN"/>
    <property type="match status" value="1"/>
</dbReference>
<comment type="similarity">
    <text evidence="2">Belongs to the binding-protein-dependent transport system permease family. FecCD subfamily.</text>
</comment>
<dbReference type="Gene3D" id="1.10.3470.10">
    <property type="entry name" value="ABC transporter involved in vitamin B12 uptake, BtuC"/>
    <property type="match status" value="1"/>
</dbReference>
<keyword evidence="6 8" id="KW-1133">Transmembrane helix</keyword>
<keyword evidence="3" id="KW-0813">Transport</keyword>
<keyword evidence="7 8" id="KW-0472">Membrane</keyword>
<dbReference type="SUPFAM" id="SSF81345">
    <property type="entry name" value="ABC transporter involved in vitamin B12 uptake, BtuC"/>
    <property type="match status" value="1"/>
</dbReference>
<gene>
    <name evidence="9" type="ORF">SDC9_84624</name>
</gene>
<comment type="caution">
    <text evidence="9">The sequence shown here is derived from an EMBL/GenBank/DDBJ whole genome shotgun (WGS) entry which is preliminary data.</text>
</comment>
<evidence type="ECO:0000256" key="7">
    <source>
        <dbReference type="ARBA" id="ARBA00023136"/>
    </source>
</evidence>